<feature type="region of interest" description="Disordered" evidence="3">
    <location>
        <begin position="45"/>
        <end position="84"/>
    </location>
</feature>
<dbReference type="Gene3D" id="2.120.10.30">
    <property type="entry name" value="TolB, C-terminal domain"/>
    <property type="match status" value="2"/>
</dbReference>
<feature type="transmembrane region" description="Helical" evidence="4">
    <location>
        <begin position="101"/>
        <end position="123"/>
    </location>
</feature>
<dbReference type="Pfam" id="PF01436">
    <property type="entry name" value="NHL"/>
    <property type="match status" value="2"/>
</dbReference>
<dbReference type="PANTHER" id="PTHR24104">
    <property type="entry name" value="E3 UBIQUITIN-PROTEIN LIGASE NHLRC1-RELATED"/>
    <property type="match status" value="1"/>
</dbReference>
<feature type="compositionally biased region" description="Pro residues" evidence="3">
    <location>
        <begin position="45"/>
        <end position="55"/>
    </location>
</feature>
<sequence>MMNIPTTSLYEFECIYCHQKYPTAHFDTHEENCPDRPDSSFYPYQPPTPTAPPIPDILANGSSNQGKPSRDVPPMTIEDPPKKENETNGCLQWITNNKKRVIIVTAVIMAILIITGVAVGVTVGRKSNISTDDGTTELSTTTTTKRPDPECLLSTWNDNGTTIAGSEDGVHGDSLNLLYKPRDLLIDNNNDIYISDTLNSRLIRYTSNAAEGYPILNRLSIRGIALSADEQAIYLSTFAFHIERVERINKNGSGVSTVIVPTEVFSVCYSLVVRLENTYICDTNNNRVILWFNANSSFDVVAGGNGFGTDSEHLQAPEGIFVDDDLNIYVADTRNHRIQLWKKGTSRGITVAGNPLSLAGSGLGELSSPRAVIIDSRGTMFIADAGNHRILQWFKDEIQARSILVGSTGTFGLNPNQLNNPTSLKFDTKGNLVVVDSDNNRVQKYLVDNSQC</sequence>
<evidence type="ECO:0000313" key="7">
    <source>
        <dbReference type="Proteomes" id="UP000663832"/>
    </source>
</evidence>
<dbReference type="CDD" id="cd05819">
    <property type="entry name" value="NHL"/>
    <property type="match status" value="1"/>
</dbReference>
<protein>
    <submittedName>
        <fullName evidence="5">Uncharacterized protein</fullName>
    </submittedName>
</protein>
<dbReference type="Proteomes" id="UP000663877">
    <property type="component" value="Unassembled WGS sequence"/>
</dbReference>
<dbReference type="EMBL" id="CAJNOM010001538">
    <property type="protein sequence ID" value="CAF1611870.1"/>
    <property type="molecule type" value="Genomic_DNA"/>
</dbReference>
<feature type="repeat" description="NHL" evidence="2">
    <location>
        <begin position="405"/>
        <end position="448"/>
    </location>
</feature>
<keyword evidence="4" id="KW-0812">Transmembrane</keyword>
<comment type="caution">
    <text evidence="5">The sequence shown here is derived from an EMBL/GenBank/DDBJ whole genome shotgun (WGS) entry which is preliminary data.</text>
</comment>
<evidence type="ECO:0000313" key="8">
    <source>
        <dbReference type="Proteomes" id="UP000663877"/>
    </source>
</evidence>
<evidence type="ECO:0000256" key="4">
    <source>
        <dbReference type="SAM" id="Phobius"/>
    </source>
</evidence>
<evidence type="ECO:0000256" key="2">
    <source>
        <dbReference type="PROSITE-ProRule" id="PRU00504"/>
    </source>
</evidence>
<dbReference type="GO" id="GO:0000209">
    <property type="term" value="P:protein polyubiquitination"/>
    <property type="evidence" value="ECO:0007669"/>
    <property type="project" value="TreeGrafter"/>
</dbReference>
<dbReference type="GO" id="GO:0043161">
    <property type="term" value="P:proteasome-mediated ubiquitin-dependent protein catabolic process"/>
    <property type="evidence" value="ECO:0007669"/>
    <property type="project" value="TreeGrafter"/>
</dbReference>
<evidence type="ECO:0000256" key="1">
    <source>
        <dbReference type="ARBA" id="ARBA00022737"/>
    </source>
</evidence>
<feature type="compositionally biased region" description="Low complexity" evidence="3">
    <location>
        <begin position="126"/>
        <end position="144"/>
    </location>
</feature>
<evidence type="ECO:0000256" key="3">
    <source>
        <dbReference type="SAM" id="MobiDB-lite"/>
    </source>
</evidence>
<dbReference type="Proteomes" id="UP000663832">
    <property type="component" value="Unassembled WGS sequence"/>
</dbReference>
<evidence type="ECO:0000313" key="5">
    <source>
        <dbReference type="EMBL" id="CAF1393371.1"/>
    </source>
</evidence>
<dbReference type="PANTHER" id="PTHR24104:SF25">
    <property type="entry name" value="PROTEIN LIN-41"/>
    <property type="match status" value="1"/>
</dbReference>
<dbReference type="EMBL" id="CAJNOI010001205">
    <property type="protein sequence ID" value="CAF1393371.1"/>
    <property type="molecule type" value="Genomic_DNA"/>
</dbReference>
<feature type="region of interest" description="Disordered" evidence="3">
    <location>
        <begin position="126"/>
        <end position="148"/>
    </location>
</feature>
<keyword evidence="4" id="KW-1133">Transmembrane helix</keyword>
<evidence type="ECO:0000313" key="6">
    <source>
        <dbReference type="EMBL" id="CAF1611870.1"/>
    </source>
</evidence>
<proteinExistence type="predicted"/>
<dbReference type="SUPFAM" id="SSF101898">
    <property type="entry name" value="NHL repeat"/>
    <property type="match status" value="1"/>
</dbReference>
<dbReference type="Gene3D" id="2.40.10.500">
    <property type="match status" value="1"/>
</dbReference>
<dbReference type="InterPro" id="IPR001258">
    <property type="entry name" value="NHL_repeat"/>
</dbReference>
<name>A0A815KAH2_9BILA</name>
<keyword evidence="1" id="KW-0677">Repeat</keyword>
<dbReference type="PROSITE" id="PS51125">
    <property type="entry name" value="NHL"/>
    <property type="match status" value="2"/>
</dbReference>
<gene>
    <name evidence="5" type="ORF">BJG266_LOCUS37243</name>
    <name evidence="6" type="ORF">QVE165_LOCUS54177</name>
</gene>
<keyword evidence="7" id="KW-1185">Reference proteome</keyword>
<feature type="repeat" description="NHL" evidence="2">
    <location>
        <begin position="307"/>
        <end position="344"/>
    </location>
</feature>
<dbReference type="GO" id="GO:0008270">
    <property type="term" value="F:zinc ion binding"/>
    <property type="evidence" value="ECO:0007669"/>
    <property type="project" value="UniProtKB-KW"/>
</dbReference>
<organism evidence="5 8">
    <name type="scientific">Adineta steineri</name>
    <dbReference type="NCBI Taxonomy" id="433720"/>
    <lineage>
        <taxon>Eukaryota</taxon>
        <taxon>Metazoa</taxon>
        <taxon>Spiralia</taxon>
        <taxon>Gnathifera</taxon>
        <taxon>Rotifera</taxon>
        <taxon>Eurotatoria</taxon>
        <taxon>Bdelloidea</taxon>
        <taxon>Adinetida</taxon>
        <taxon>Adinetidae</taxon>
        <taxon>Adineta</taxon>
    </lineage>
</organism>
<accession>A0A815KAH2</accession>
<dbReference type="GO" id="GO:0061630">
    <property type="term" value="F:ubiquitin protein ligase activity"/>
    <property type="evidence" value="ECO:0007669"/>
    <property type="project" value="TreeGrafter"/>
</dbReference>
<dbReference type="OrthoDB" id="10055176at2759"/>
<dbReference type="AlphaFoldDB" id="A0A815KAH2"/>
<dbReference type="InterPro" id="IPR050952">
    <property type="entry name" value="TRIM-NHL_E3_ligases"/>
</dbReference>
<dbReference type="InterPro" id="IPR011042">
    <property type="entry name" value="6-blade_b-propeller_TolB-like"/>
</dbReference>
<keyword evidence="4" id="KW-0472">Membrane</keyword>
<reference evidence="5" key="1">
    <citation type="submission" date="2021-02" db="EMBL/GenBank/DDBJ databases">
        <authorList>
            <person name="Nowell W R."/>
        </authorList>
    </citation>
    <scope>NUCLEOTIDE SEQUENCE</scope>
</reference>